<dbReference type="Gramene" id="HORVU.MOREX.r3.1HG0007970.1">
    <property type="protein sequence ID" value="HORVU.MOREX.r3.1HG0007970.1"/>
    <property type="gene ID" value="HORVU.MOREX.r3.1HG0007970"/>
</dbReference>
<reference evidence="3" key="1">
    <citation type="journal article" date="2012" name="Nature">
        <title>A physical, genetic and functional sequence assembly of the barley genome.</title>
        <authorList>
            <consortium name="The International Barley Genome Sequencing Consortium"/>
            <person name="Mayer K.F."/>
            <person name="Waugh R."/>
            <person name="Brown J.W."/>
            <person name="Schulman A."/>
            <person name="Langridge P."/>
            <person name="Platzer M."/>
            <person name="Fincher G.B."/>
            <person name="Muehlbauer G.J."/>
            <person name="Sato K."/>
            <person name="Close T.J."/>
            <person name="Wise R.P."/>
            <person name="Stein N."/>
        </authorList>
    </citation>
    <scope>NUCLEOTIDE SEQUENCE [LARGE SCALE GENOMIC DNA]</scope>
    <source>
        <strain evidence="3">cv. Morex</strain>
    </source>
</reference>
<dbReference type="Proteomes" id="UP000011116">
    <property type="component" value="Chromosome 1H"/>
</dbReference>
<keyword evidence="3" id="KW-1185">Reference proteome</keyword>
<dbReference type="AlphaFoldDB" id="A0A8I6X1J6"/>
<evidence type="ECO:0000313" key="2">
    <source>
        <dbReference type="EnsemblPlants" id="HORVU.MOREX.r3.1HG0007970.1"/>
    </source>
</evidence>
<dbReference type="EnsemblPlants" id="HORVU.MOREX.r3.1HG0007970.1">
    <property type="protein sequence ID" value="HORVU.MOREX.r3.1HG0007970.1"/>
    <property type="gene ID" value="HORVU.MOREX.r3.1HG0007970"/>
</dbReference>
<accession>A0A8I6X1J6</accession>
<dbReference type="PANTHER" id="PTHR47718:SF7">
    <property type="entry name" value="PROTEIN FAR1-RELATED SEQUENCE"/>
    <property type="match status" value="1"/>
</dbReference>
<proteinExistence type="predicted"/>
<name>A0A8I6X1J6_HORVV</name>
<organism evidence="2 3">
    <name type="scientific">Hordeum vulgare subsp. vulgare</name>
    <name type="common">Domesticated barley</name>
    <dbReference type="NCBI Taxonomy" id="112509"/>
    <lineage>
        <taxon>Eukaryota</taxon>
        <taxon>Viridiplantae</taxon>
        <taxon>Streptophyta</taxon>
        <taxon>Embryophyta</taxon>
        <taxon>Tracheophyta</taxon>
        <taxon>Spermatophyta</taxon>
        <taxon>Magnoliopsida</taxon>
        <taxon>Liliopsida</taxon>
        <taxon>Poales</taxon>
        <taxon>Poaceae</taxon>
        <taxon>BOP clade</taxon>
        <taxon>Pooideae</taxon>
        <taxon>Triticodae</taxon>
        <taxon>Triticeae</taxon>
        <taxon>Hordeinae</taxon>
        <taxon>Hordeum</taxon>
    </lineage>
</organism>
<sequence>MVSPDKVHMLRSQRQLQDVDKQMINHMTLAGIRPSKIYNYFEEWCTGAENVPFLEMDSNNYITRKRIKYLETKDAQTLVEYLKNKQAEDPSFFYAVQLNKEDGTLANFFWADGQSIMDYSSFGDVISFDTTFSTNKFEIPFAPLLGLNHHMQTIVFGAAIIFDETTDSFVWLFSTFLQAMSGKEPKTIFTDQCVASINAIGEVFPNTSHRLCLWHLYKNAVKHLSHVIANHPEFLSELKECVYQERSVARFELRWHALLVKYNLEDNSWINNMFKFREKWATVYRRDSFNADMTSTQRSEGMKNAFKTTFNGKLSLSELLEKYYKCVTRLRRKEKYEDYKSRYTDPVLCIPRHPLLKAAATSYTRSLYAYFEAEFQRQFTWSCTMLSNESTIHTYNVKSFYREDGEAVVDFNPTTLEISCSCKLYGCVGGDIEHSAVSLAMEVTTHPTGPLQFPGAFNHTMELTTNVIGPSQFSGSSNQNASFQNIAPSLSMSMSFGDCSAFYAPPIIPREFTSLLLQGDKHNPTMSTVWRLDFDEGTSANRFQW</sequence>
<evidence type="ECO:0000259" key="1">
    <source>
        <dbReference type="Pfam" id="PF10551"/>
    </source>
</evidence>
<dbReference type="Pfam" id="PF10551">
    <property type="entry name" value="MULE"/>
    <property type="match status" value="1"/>
</dbReference>
<reference evidence="2" key="2">
    <citation type="submission" date="2020-10" db="EMBL/GenBank/DDBJ databases">
        <authorList>
            <person name="Scholz U."/>
            <person name="Mascher M."/>
            <person name="Fiebig A."/>
        </authorList>
    </citation>
    <scope>NUCLEOTIDE SEQUENCE [LARGE SCALE GENOMIC DNA]</scope>
    <source>
        <strain evidence="2">cv. Morex</strain>
    </source>
</reference>
<dbReference type="PANTHER" id="PTHR47718">
    <property type="entry name" value="OS01G0519700 PROTEIN"/>
    <property type="match status" value="1"/>
</dbReference>
<feature type="domain" description="MULE transposase" evidence="1">
    <location>
        <begin position="125"/>
        <end position="219"/>
    </location>
</feature>
<evidence type="ECO:0000313" key="3">
    <source>
        <dbReference type="Proteomes" id="UP000011116"/>
    </source>
</evidence>
<dbReference type="InterPro" id="IPR018289">
    <property type="entry name" value="MULE_transposase_dom"/>
</dbReference>
<reference evidence="2" key="3">
    <citation type="submission" date="2022-01" db="UniProtKB">
        <authorList>
            <consortium name="EnsemblPlants"/>
        </authorList>
    </citation>
    <scope>IDENTIFICATION</scope>
    <source>
        <strain evidence="2">subsp. vulgare</strain>
    </source>
</reference>
<protein>
    <recommendedName>
        <fullName evidence="1">MULE transposase domain-containing protein</fullName>
    </recommendedName>
</protein>